<reference evidence="2" key="3">
    <citation type="submission" date="2025-09" db="UniProtKB">
        <authorList>
            <consortium name="Ensembl"/>
        </authorList>
    </citation>
    <scope>IDENTIFICATION</scope>
</reference>
<keyword evidence="3" id="KW-1185">Reference proteome</keyword>
<dbReference type="PANTHER" id="PTHR46785">
    <property type="entry name" value="VON WILLEBRAND FACTOR A DOMAIN-CONTAINING PROTEIN 3B"/>
    <property type="match status" value="1"/>
</dbReference>
<protein>
    <submittedName>
        <fullName evidence="2">Uncharacterized protein</fullName>
    </submittedName>
</protein>
<dbReference type="Proteomes" id="UP000694547">
    <property type="component" value="Chromosome 21"/>
</dbReference>
<name>A0A8C8U2I7_PERMB</name>
<dbReference type="AlphaFoldDB" id="A0A8C8U2I7"/>
<feature type="region of interest" description="Disordered" evidence="1">
    <location>
        <begin position="1"/>
        <end position="20"/>
    </location>
</feature>
<reference evidence="2" key="2">
    <citation type="submission" date="2025-08" db="UniProtKB">
        <authorList>
            <consortium name="Ensembl"/>
        </authorList>
    </citation>
    <scope>IDENTIFICATION</scope>
</reference>
<dbReference type="GeneTree" id="ENSGT01010000222692"/>
<sequence>MEELGSSSSRQNNTKTGMAEQSLISSEQWLQLHGLKSKKLTLKQILTQIGFPQCEDYVTSLRRLVASRYADGLFPQFYTAEDGRLYNVSQSSRSGQVS</sequence>
<evidence type="ECO:0000313" key="2">
    <source>
        <dbReference type="Ensembl" id="ENSPEMP00000022124.2"/>
    </source>
</evidence>
<proteinExistence type="predicted"/>
<dbReference type="PANTHER" id="PTHR46785:SF1">
    <property type="entry name" value="VON WILLEBRAND FACTOR A DOMAIN-CONTAINING PROTEIN 3B"/>
    <property type="match status" value="1"/>
</dbReference>
<feature type="compositionally biased region" description="Polar residues" evidence="1">
    <location>
        <begin position="1"/>
        <end position="16"/>
    </location>
</feature>
<evidence type="ECO:0000256" key="1">
    <source>
        <dbReference type="SAM" id="MobiDB-lite"/>
    </source>
</evidence>
<organism evidence="2 3">
    <name type="scientific">Peromyscus maniculatus bairdii</name>
    <name type="common">Prairie deer mouse</name>
    <dbReference type="NCBI Taxonomy" id="230844"/>
    <lineage>
        <taxon>Eukaryota</taxon>
        <taxon>Metazoa</taxon>
        <taxon>Chordata</taxon>
        <taxon>Craniata</taxon>
        <taxon>Vertebrata</taxon>
        <taxon>Euteleostomi</taxon>
        <taxon>Mammalia</taxon>
        <taxon>Eutheria</taxon>
        <taxon>Euarchontoglires</taxon>
        <taxon>Glires</taxon>
        <taxon>Rodentia</taxon>
        <taxon>Myomorpha</taxon>
        <taxon>Muroidea</taxon>
        <taxon>Cricetidae</taxon>
        <taxon>Neotominae</taxon>
        <taxon>Peromyscus</taxon>
    </lineage>
</organism>
<dbReference type="Ensembl" id="ENSPEMT00000026488.2">
    <property type="protein sequence ID" value="ENSPEMP00000022124.2"/>
    <property type="gene ID" value="ENSPEMG00000019582.2"/>
</dbReference>
<accession>A0A8C8U2I7</accession>
<reference evidence="2 3" key="1">
    <citation type="submission" date="2018-10" db="EMBL/GenBank/DDBJ databases">
        <title>Improved assembly of the deer mouse Peromyscus maniculatus genome.</title>
        <authorList>
            <person name="Lassance J.-M."/>
            <person name="Hoekstra H.E."/>
        </authorList>
    </citation>
    <scope>NUCLEOTIDE SEQUENCE [LARGE SCALE GENOMIC DNA]</scope>
</reference>
<evidence type="ECO:0000313" key="3">
    <source>
        <dbReference type="Proteomes" id="UP000694547"/>
    </source>
</evidence>